<dbReference type="Gene3D" id="3.30.450.40">
    <property type="match status" value="1"/>
</dbReference>
<comment type="caution">
    <text evidence="8">The sequence shown here is derived from an EMBL/GenBank/DDBJ whole genome shotgun (WGS) entry which is preliminary data.</text>
</comment>
<keyword evidence="9" id="KW-1185">Reference proteome</keyword>
<dbReference type="PANTHER" id="PTHR43047">
    <property type="entry name" value="TWO-COMPONENT HISTIDINE PROTEIN KINASE"/>
    <property type="match status" value="1"/>
</dbReference>
<dbReference type="InterPro" id="IPR036890">
    <property type="entry name" value="HATPase_C_sf"/>
</dbReference>
<keyword evidence="5 8" id="KW-0418">Kinase</keyword>
<organism evidence="8 9">
    <name type="scientific">Methanolobus tindarius DSM 2278</name>
    <dbReference type="NCBI Taxonomy" id="1090322"/>
    <lineage>
        <taxon>Archaea</taxon>
        <taxon>Methanobacteriati</taxon>
        <taxon>Methanobacteriota</taxon>
        <taxon>Stenosarchaea group</taxon>
        <taxon>Methanomicrobia</taxon>
        <taxon>Methanosarcinales</taxon>
        <taxon>Methanosarcinaceae</taxon>
        <taxon>Methanolobus</taxon>
    </lineage>
</organism>
<dbReference type="Pfam" id="PF01590">
    <property type="entry name" value="GAF"/>
    <property type="match status" value="1"/>
</dbReference>
<dbReference type="InterPro" id="IPR000700">
    <property type="entry name" value="PAS-assoc_C"/>
</dbReference>
<proteinExistence type="predicted"/>
<gene>
    <name evidence="8" type="ORF">MettiDRAFT_1491</name>
</gene>
<feature type="domain" description="Histidine kinase" evidence="6">
    <location>
        <begin position="329"/>
        <end position="540"/>
    </location>
</feature>
<dbReference type="GO" id="GO:0009927">
    <property type="term" value="F:histidine phosphotransfer kinase activity"/>
    <property type="evidence" value="ECO:0007669"/>
    <property type="project" value="TreeGrafter"/>
</dbReference>
<dbReference type="STRING" id="1090322.MettiDRAFT_1491"/>
<dbReference type="PRINTS" id="PR00344">
    <property type="entry name" value="BCTRLSENSOR"/>
</dbReference>
<dbReference type="PROSITE" id="PS50109">
    <property type="entry name" value="HIS_KIN"/>
    <property type="match status" value="1"/>
</dbReference>
<dbReference type="InterPro" id="IPR005467">
    <property type="entry name" value="His_kinase_dom"/>
</dbReference>
<dbReference type="PANTHER" id="PTHR43047:SF72">
    <property type="entry name" value="OSMOSENSING HISTIDINE PROTEIN KINASE SLN1"/>
    <property type="match status" value="1"/>
</dbReference>
<dbReference type="CDD" id="cd00075">
    <property type="entry name" value="HATPase"/>
    <property type="match status" value="1"/>
</dbReference>
<evidence type="ECO:0000313" key="9">
    <source>
        <dbReference type="Proteomes" id="UP000019483"/>
    </source>
</evidence>
<protein>
    <recommendedName>
        <fullName evidence="2">histidine kinase</fullName>
        <ecNumber evidence="2">2.7.13.3</ecNumber>
    </recommendedName>
</protein>
<dbReference type="SUPFAM" id="SSF55781">
    <property type="entry name" value="GAF domain-like"/>
    <property type="match status" value="1"/>
</dbReference>
<name>W9DP88_METTI</name>
<evidence type="ECO:0000256" key="5">
    <source>
        <dbReference type="ARBA" id="ARBA00022777"/>
    </source>
</evidence>
<dbReference type="RefSeq" id="WP_023845180.1">
    <property type="nucleotide sequence ID" value="NZ_AZAJ01000001.1"/>
</dbReference>
<evidence type="ECO:0000313" key="8">
    <source>
        <dbReference type="EMBL" id="ETA68044.1"/>
    </source>
</evidence>
<dbReference type="InterPro" id="IPR003594">
    <property type="entry name" value="HATPase_dom"/>
</dbReference>
<keyword evidence="4" id="KW-0808">Transferase</keyword>
<feature type="domain" description="PAC" evidence="7">
    <location>
        <begin position="88"/>
        <end position="139"/>
    </location>
</feature>
<dbReference type="CDD" id="cd00082">
    <property type="entry name" value="HisKA"/>
    <property type="match status" value="1"/>
</dbReference>
<dbReference type="InterPro" id="IPR003018">
    <property type="entry name" value="GAF"/>
</dbReference>
<keyword evidence="3" id="KW-0597">Phosphoprotein</keyword>
<comment type="catalytic activity">
    <reaction evidence="1">
        <text>ATP + protein L-histidine = ADP + protein N-phospho-L-histidine.</text>
        <dbReference type="EC" id="2.7.13.3"/>
    </reaction>
</comment>
<dbReference type="SUPFAM" id="SSF55785">
    <property type="entry name" value="PYP-like sensor domain (PAS domain)"/>
    <property type="match status" value="1"/>
</dbReference>
<dbReference type="Gene3D" id="3.30.565.10">
    <property type="entry name" value="Histidine kinase-like ATPase, C-terminal domain"/>
    <property type="match status" value="1"/>
</dbReference>
<dbReference type="GO" id="GO:0000155">
    <property type="term" value="F:phosphorelay sensor kinase activity"/>
    <property type="evidence" value="ECO:0007669"/>
    <property type="project" value="InterPro"/>
</dbReference>
<dbReference type="Proteomes" id="UP000019483">
    <property type="component" value="Unassembled WGS sequence"/>
</dbReference>
<dbReference type="Pfam" id="PF02518">
    <property type="entry name" value="HATPase_c"/>
    <property type="match status" value="1"/>
</dbReference>
<accession>W9DP88</accession>
<dbReference type="InterPro" id="IPR029016">
    <property type="entry name" value="GAF-like_dom_sf"/>
</dbReference>
<evidence type="ECO:0000256" key="4">
    <source>
        <dbReference type="ARBA" id="ARBA00022679"/>
    </source>
</evidence>
<dbReference type="EMBL" id="AZAJ01000001">
    <property type="protein sequence ID" value="ETA68044.1"/>
    <property type="molecule type" value="Genomic_DNA"/>
</dbReference>
<dbReference type="PROSITE" id="PS50113">
    <property type="entry name" value="PAC"/>
    <property type="match status" value="1"/>
</dbReference>
<dbReference type="InterPro" id="IPR036097">
    <property type="entry name" value="HisK_dim/P_sf"/>
</dbReference>
<reference evidence="8 9" key="1">
    <citation type="submission" date="2013-08" db="EMBL/GenBank/DDBJ databases">
        <authorList>
            <consortium name="DOE Joint Genome Institute"/>
            <person name="Eisen J."/>
            <person name="Huntemann M."/>
            <person name="Han J."/>
            <person name="Chen A."/>
            <person name="Kyrpides N."/>
            <person name="Mavromatis K."/>
            <person name="Markowitz V."/>
            <person name="Palaniappan K."/>
            <person name="Ivanova N."/>
            <person name="Schaumberg A."/>
            <person name="Pati A."/>
            <person name="Liolios K."/>
            <person name="Nordberg H.P."/>
            <person name="Cantor M.N."/>
            <person name="Hua S.X."/>
            <person name="Woyke T."/>
        </authorList>
    </citation>
    <scope>NUCLEOTIDE SEQUENCE [LARGE SCALE GENOMIC DNA]</scope>
    <source>
        <strain evidence="8 9">DSM 2278</strain>
    </source>
</reference>
<sequence>MSIYDTKNDELDNASSMQLNLLKKTLSSVQDLIVVIDRNMRIVTSNWKNCNSIPANEKMGNPLCYSCLMKQSKPCESCRLLEVFATGKCCRFEIEDPLDNKTKLIELSPLFDDDGNVSMVVRHAKDISECKSIENTLKMREKQQAVVAKLGQEGLAGADLDKLMQESVRLVTDTLDVEYCRIMEKEGNGAVMVAGVGWEEENNSKNENENSKNDIVCYTLYSDRNEDPAISEDISQEKYNFTSGLPLLKENGIVSGMDVTIGSRDDPYGVMNVHTTQRRVFTKDDMHFMQSVANVLAEALSRKEAEENLKSYAKRLEDANHLKVLFTDILTHDLLNPANIIRGFTEEMIIVEDEQSKQTLLDKIHKNNERMIYMIESASKFIKLESVDDIKFEEQDFLPILEKVVRNLNSEMTKKGINFDMKAMGPYPSFVNPIMEEVFLNLLSNAIKFTPPNGRISIAISDAMDKWKIQVTDTGPGINNDEKEMIFERFRRADKGSIKGSGLGLAIAKRIVELHGGEIGVENNPIGRGSVFWFTIRKAPCF</sequence>
<dbReference type="SUPFAM" id="SSF55874">
    <property type="entry name" value="ATPase domain of HSP90 chaperone/DNA topoisomerase II/histidine kinase"/>
    <property type="match status" value="1"/>
</dbReference>
<dbReference type="InterPro" id="IPR003661">
    <property type="entry name" value="HisK_dim/P_dom"/>
</dbReference>
<dbReference type="SMART" id="SM00065">
    <property type="entry name" value="GAF"/>
    <property type="match status" value="1"/>
</dbReference>
<evidence type="ECO:0000259" key="6">
    <source>
        <dbReference type="PROSITE" id="PS50109"/>
    </source>
</evidence>
<dbReference type="SUPFAM" id="SSF47384">
    <property type="entry name" value="Homodimeric domain of signal transducing histidine kinase"/>
    <property type="match status" value="1"/>
</dbReference>
<evidence type="ECO:0000256" key="1">
    <source>
        <dbReference type="ARBA" id="ARBA00000085"/>
    </source>
</evidence>
<dbReference type="FunFam" id="3.30.565.10:FF:000006">
    <property type="entry name" value="Sensor histidine kinase WalK"/>
    <property type="match status" value="1"/>
</dbReference>
<dbReference type="EC" id="2.7.13.3" evidence="2"/>
<dbReference type="GO" id="GO:0005886">
    <property type="term" value="C:plasma membrane"/>
    <property type="evidence" value="ECO:0007669"/>
    <property type="project" value="TreeGrafter"/>
</dbReference>
<dbReference type="AlphaFoldDB" id="W9DP88"/>
<evidence type="ECO:0000256" key="2">
    <source>
        <dbReference type="ARBA" id="ARBA00012438"/>
    </source>
</evidence>
<dbReference type="InterPro" id="IPR004358">
    <property type="entry name" value="Sig_transdc_His_kin-like_C"/>
</dbReference>
<dbReference type="Gene3D" id="3.30.450.20">
    <property type="entry name" value="PAS domain"/>
    <property type="match status" value="1"/>
</dbReference>
<dbReference type="InterPro" id="IPR035965">
    <property type="entry name" value="PAS-like_dom_sf"/>
</dbReference>
<dbReference type="OrthoDB" id="8127at2157"/>
<dbReference type="SMART" id="SM00387">
    <property type="entry name" value="HATPase_c"/>
    <property type="match status" value="1"/>
</dbReference>
<dbReference type="Gene3D" id="1.10.287.130">
    <property type="match status" value="1"/>
</dbReference>
<evidence type="ECO:0000259" key="7">
    <source>
        <dbReference type="PROSITE" id="PS50113"/>
    </source>
</evidence>
<evidence type="ECO:0000256" key="3">
    <source>
        <dbReference type="ARBA" id="ARBA00022553"/>
    </source>
</evidence>